<dbReference type="InterPro" id="IPR018490">
    <property type="entry name" value="cNMP-bd_dom_sf"/>
</dbReference>
<evidence type="ECO:0000256" key="2">
    <source>
        <dbReference type="SAM" id="Phobius"/>
    </source>
</evidence>
<feature type="transmembrane region" description="Helical" evidence="2">
    <location>
        <begin position="219"/>
        <end position="239"/>
    </location>
</feature>
<dbReference type="OrthoDB" id="435449at2759"/>
<feature type="transmembrane region" description="Helical" evidence="2">
    <location>
        <begin position="384"/>
        <end position="406"/>
    </location>
</feature>
<proteinExistence type="predicted"/>
<feature type="transmembrane region" description="Helical" evidence="2">
    <location>
        <begin position="314"/>
        <end position="335"/>
    </location>
</feature>
<gene>
    <name evidence="3" type="ORF">SNEC2469_LOCUS5568</name>
</gene>
<feature type="transmembrane region" description="Helical" evidence="2">
    <location>
        <begin position="246"/>
        <end position="272"/>
    </location>
</feature>
<comment type="caution">
    <text evidence="3">The sequence shown here is derived from an EMBL/GenBank/DDBJ whole genome shotgun (WGS) entry which is preliminary data.</text>
</comment>
<dbReference type="EMBL" id="CAJNJA010010266">
    <property type="protein sequence ID" value="CAE7255616.1"/>
    <property type="molecule type" value="Genomic_DNA"/>
</dbReference>
<keyword evidence="2" id="KW-0472">Membrane</keyword>
<keyword evidence="4" id="KW-1185">Reference proteome</keyword>
<evidence type="ECO:0000313" key="4">
    <source>
        <dbReference type="Proteomes" id="UP000601435"/>
    </source>
</evidence>
<dbReference type="SUPFAM" id="SSF51206">
    <property type="entry name" value="cAMP-binding domain-like"/>
    <property type="match status" value="1"/>
</dbReference>
<reference evidence="3" key="1">
    <citation type="submission" date="2021-02" db="EMBL/GenBank/DDBJ databases">
        <authorList>
            <person name="Dougan E. K."/>
            <person name="Rhodes N."/>
            <person name="Thang M."/>
            <person name="Chan C."/>
        </authorList>
    </citation>
    <scope>NUCLEOTIDE SEQUENCE</scope>
</reference>
<dbReference type="AlphaFoldDB" id="A0A812M2N0"/>
<keyword evidence="2" id="KW-1133">Transmembrane helix</keyword>
<feature type="compositionally biased region" description="Low complexity" evidence="1">
    <location>
        <begin position="42"/>
        <end position="51"/>
    </location>
</feature>
<organism evidence="3 4">
    <name type="scientific">Symbiodinium necroappetens</name>
    <dbReference type="NCBI Taxonomy" id="1628268"/>
    <lineage>
        <taxon>Eukaryota</taxon>
        <taxon>Sar</taxon>
        <taxon>Alveolata</taxon>
        <taxon>Dinophyceae</taxon>
        <taxon>Suessiales</taxon>
        <taxon>Symbiodiniaceae</taxon>
        <taxon>Symbiodinium</taxon>
    </lineage>
</organism>
<evidence type="ECO:0000313" key="3">
    <source>
        <dbReference type="EMBL" id="CAE7255616.1"/>
    </source>
</evidence>
<protein>
    <submittedName>
        <fullName evidence="3">Uncharacterized protein</fullName>
    </submittedName>
</protein>
<feature type="region of interest" description="Disordered" evidence="1">
    <location>
        <begin position="42"/>
        <end position="71"/>
    </location>
</feature>
<sequence length="563" mass="63508">MVEFQRESLQGVLGEIERLLVKLLADCERNAKEEAVGCAGSAGSACHSSSGEPSPLTASEPPILSTKESTGDGFHLAERLQKVPSPKSEPPPLNCSSPMAAQFKDSPCRRSMRSVNIVDDLVEIESASEESLEAFELNDCWTQIQDNTHMSRMTRRASVAMTHTQNTQTVHLVPVSQKKRCMGPFVKIWAGLFLSVILLEVVRWPLIAFEGKYALANDLSITAFQFLSIPVSATIAWCATDTWRRVLAFALLEVLLITTQCVDVLLGANSAWLRSVQLLRLLQLPRLFVMSGWSRYLHVYLVHTSREMRAVLNLFLAGLMLCLFLHLLTCLWFFVGQHGGWVQSETYDMDFTAKYMTSLEFALSRIPPSRMSENMLLKLQSERVVALLATGLTILFGSIFTSIVTNDISDVRRVRRLQREAEYQVFDFIAAFPVPWELELQLKEYLKRNRSTIQLPRKQDMASLLPEYLFNELCREAMAPIIANHSFLQSLGMRFAAFQHDLCLKGFTDWNVSNQEILFSPGPKCEHMLFVAYGTVGYMCKAGAADFQDLYFRCSRLSLGTYT</sequence>
<dbReference type="PANTHER" id="PTHR47823:SF9">
    <property type="entry name" value="CHROMOSOME UNDETERMINED SCAFFOLD_10, WHOLE GENOME SHOTGUN SEQUENCE"/>
    <property type="match status" value="1"/>
</dbReference>
<accession>A0A812M2N0</accession>
<feature type="transmembrane region" description="Helical" evidence="2">
    <location>
        <begin position="284"/>
        <end position="302"/>
    </location>
</feature>
<name>A0A812M2N0_9DINO</name>
<evidence type="ECO:0000256" key="1">
    <source>
        <dbReference type="SAM" id="MobiDB-lite"/>
    </source>
</evidence>
<dbReference type="Proteomes" id="UP000601435">
    <property type="component" value="Unassembled WGS sequence"/>
</dbReference>
<keyword evidence="2" id="KW-0812">Transmembrane</keyword>
<dbReference type="PANTHER" id="PTHR47823">
    <property type="entry name" value="ION_TRANS DOMAIN-CONTAINING PROTEIN"/>
    <property type="match status" value="1"/>
</dbReference>
<feature type="transmembrane region" description="Helical" evidence="2">
    <location>
        <begin position="188"/>
        <end position="207"/>
    </location>
</feature>